<name>A0A2H9T4H3_9ZZZZ</name>
<dbReference type="AlphaFoldDB" id="A0A2H9T4H3"/>
<comment type="caution">
    <text evidence="2">The sequence shown here is derived from an EMBL/GenBank/DDBJ whole genome shotgun (WGS) entry which is preliminary data.</text>
</comment>
<accession>A0A2H9T4H3</accession>
<feature type="region of interest" description="Disordered" evidence="1">
    <location>
        <begin position="45"/>
        <end position="77"/>
    </location>
</feature>
<sequence length="144" mass="15559">MIGRQAPDFLRTRNILEKKPGVQSVKEFFLTAPLRSMVPTSSLKARYFSGSPGGENKIGSADRGGSNKSGIPRPSDTIDKAQLSWVISFHRGRQEARWPLTGKSGKGMSTPIQEPETSQAGPEPRLEATDGGWTEGQSGTLFAL</sequence>
<evidence type="ECO:0000313" key="2">
    <source>
        <dbReference type="EMBL" id="PJE78101.1"/>
    </source>
</evidence>
<feature type="compositionally biased region" description="Polar residues" evidence="1">
    <location>
        <begin position="135"/>
        <end position="144"/>
    </location>
</feature>
<dbReference type="EMBL" id="NSIT01000264">
    <property type="protein sequence ID" value="PJE78101.1"/>
    <property type="molecule type" value="Genomic_DNA"/>
</dbReference>
<organism evidence="2">
    <name type="scientific">invertebrate metagenome</name>
    <dbReference type="NCBI Taxonomy" id="1711999"/>
    <lineage>
        <taxon>unclassified sequences</taxon>
        <taxon>metagenomes</taxon>
        <taxon>organismal metagenomes</taxon>
    </lineage>
</organism>
<evidence type="ECO:0000256" key="1">
    <source>
        <dbReference type="SAM" id="MobiDB-lite"/>
    </source>
</evidence>
<protein>
    <submittedName>
        <fullName evidence="2">Uncharacterized protein</fullName>
    </submittedName>
</protein>
<feature type="compositionally biased region" description="Polar residues" evidence="1">
    <location>
        <begin position="110"/>
        <end position="120"/>
    </location>
</feature>
<proteinExistence type="predicted"/>
<feature type="region of interest" description="Disordered" evidence="1">
    <location>
        <begin position="96"/>
        <end position="144"/>
    </location>
</feature>
<gene>
    <name evidence="2" type="ORF">CI610_02966</name>
</gene>
<reference evidence="2" key="1">
    <citation type="journal article" date="2017" name="Appl. Environ. Microbiol.">
        <title>Molecular characterization of an Endozoicomonas-like organism causing infection in king scallop Pecten maximus L.</title>
        <authorList>
            <person name="Cano I."/>
            <person name="van Aerle R."/>
            <person name="Ross S."/>
            <person name="Verner-Jeffreys D.W."/>
            <person name="Paley R.K."/>
            <person name="Rimmer G."/>
            <person name="Ryder D."/>
            <person name="Hooper P."/>
            <person name="Stone D."/>
            <person name="Feist S.W."/>
        </authorList>
    </citation>
    <scope>NUCLEOTIDE SEQUENCE</scope>
</reference>